<evidence type="ECO:0000256" key="9">
    <source>
        <dbReference type="ARBA" id="ARBA00023052"/>
    </source>
</evidence>
<feature type="non-terminal residue" evidence="11">
    <location>
        <position position="1"/>
    </location>
</feature>
<dbReference type="FunFam" id="3.40.50.920:FF:000003">
    <property type="entry name" value="Transketolase"/>
    <property type="match status" value="1"/>
</dbReference>
<reference evidence="11 12" key="1">
    <citation type="submission" date="2019-11" db="EMBL/GenBank/DDBJ databases">
        <title>Escherichia alba sp. nov. isolated from the gut of plastic-eating superworms Zophobas atratus.</title>
        <authorList>
            <person name="Yang Y."/>
        </authorList>
    </citation>
    <scope>NUCLEOTIDE SEQUENCE [LARGE SCALE GENOMIC DNA]</scope>
    <source>
        <strain evidence="12">BIT-B35</strain>
    </source>
</reference>
<gene>
    <name evidence="11" type="ORF">GJV78_02820</name>
</gene>
<dbReference type="GO" id="GO:0005829">
    <property type="term" value="C:cytosol"/>
    <property type="evidence" value="ECO:0007669"/>
    <property type="project" value="TreeGrafter"/>
</dbReference>
<evidence type="ECO:0000256" key="2">
    <source>
        <dbReference type="ARBA" id="ARBA00001964"/>
    </source>
</evidence>
<dbReference type="AlphaFoldDB" id="A0A6L6IGZ5"/>
<dbReference type="Pfam" id="PF22613">
    <property type="entry name" value="Transketolase_C_1"/>
    <property type="match status" value="1"/>
</dbReference>
<dbReference type="Proteomes" id="UP000477739">
    <property type="component" value="Unassembled WGS sequence"/>
</dbReference>
<evidence type="ECO:0000256" key="1">
    <source>
        <dbReference type="ARBA" id="ARBA00001946"/>
    </source>
</evidence>
<comment type="cofactor">
    <cofactor evidence="1">
        <name>Mg(2+)</name>
        <dbReference type="ChEBI" id="CHEBI:18420"/>
    </cofactor>
</comment>
<keyword evidence="6 11" id="KW-0808">Transferase</keyword>
<evidence type="ECO:0000313" key="12">
    <source>
        <dbReference type="Proteomes" id="UP000477739"/>
    </source>
</evidence>
<feature type="domain" description="Transketolase-like C-terminal" evidence="10">
    <location>
        <begin position="14"/>
        <end position="126"/>
    </location>
</feature>
<protein>
    <recommendedName>
        <fullName evidence="5">transketolase</fullName>
        <ecNumber evidence="5">2.2.1.1</ecNumber>
    </recommendedName>
</protein>
<dbReference type="PANTHER" id="PTHR43522:SF2">
    <property type="entry name" value="TRANSKETOLASE 1-RELATED"/>
    <property type="match status" value="1"/>
</dbReference>
<dbReference type="RefSeq" id="WP_330998775.1">
    <property type="nucleotide sequence ID" value="NZ_WMJZ01000003.1"/>
</dbReference>
<dbReference type="GO" id="GO:0006098">
    <property type="term" value="P:pentose-phosphate shunt"/>
    <property type="evidence" value="ECO:0007669"/>
    <property type="project" value="TreeGrafter"/>
</dbReference>
<comment type="caution">
    <text evidence="11">The sequence shown here is derived from an EMBL/GenBank/DDBJ whole genome shotgun (WGS) entry which is preliminary data.</text>
</comment>
<name>A0A6L6IGZ5_9ENTR</name>
<comment type="similarity">
    <text evidence="3">Belongs to the transketolase family.</text>
</comment>
<dbReference type="InterPro" id="IPR033247">
    <property type="entry name" value="Transketolase_fam"/>
</dbReference>
<dbReference type="GO" id="GO:0004802">
    <property type="term" value="F:transketolase activity"/>
    <property type="evidence" value="ECO:0007669"/>
    <property type="project" value="UniProtKB-EC"/>
</dbReference>
<evidence type="ECO:0000259" key="10">
    <source>
        <dbReference type="Pfam" id="PF22613"/>
    </source>
</evidence>
<sequence>QERSAEQLANVARGGYVLKDCAGQPELIFIATGSEVELAVAAWEKLSAEGVKARVVSMPSTDVFDRQDAAYRESVLPKAVSARVAVEAGIADYWYRYVGLNGAVVGMHTFGESAPAELLFKEFGFTVENVVAKARALL</sequence>
<comment type="subunit">
    <text evidence="4">Homodimer.</text>
</comment>
<proteinExistence type="inferred from homology"/>
<dbReference type="EC" id="2.2.1.1" evidence="5"/>
<dbReference type="EMBL" id="WMJZ01000003">
    <property type="protein sequence ID" value="MTH45214.1"/>
    <property type="molecule type" value="Genomic_DNA"/>
</dbReference>
<evidence type="ECO:0000256" key="5">
    <source>
        <dbReference type="ARBA" id="ARBA00013152"/>
    </source>
</evidence>
<dbReference type="SUPFAM" id="SSF52922">
    <property type="entry name" value="TK C-terminal domain-like"/>
    <property type="match status" value="1"/>
</dbReference>
<comment type="cofactor">
    <cofactor evidence="2">
        <name>thiamine diphosphate</name>
        <dbReference type="ChEBI" id="CHEBI:58937"/>
    </cofactor>
</comment>
<evidence type="ECO:0000256" key="6">
    <source>
        <dbReference type="ARBA" id="ARBA00022679"/>
    </source>
</evidence>
<keyword evidence="7" id="KW-0479">Metal-binding</keyword>
<keyword evidence="8" id="KW-0460">Magnesium</keyword>
<evidence type="ECO:0000256" key="8">
    <source>
        <dbReference type="ARBA" id="ARBA00022842"/>
    </source>
</evidence>
<dbReference type="PANTHER" id="PTHR43522">
    <property type="entry name" value="TRANSKETOLASE"/>
    <property type="match status" value="1"/>
</dbReference>
<dbReference type="GO" id="GO:0046872">
    <property type="term" value="F:metal ion binding"/>
    <property type="evidence" value="ECO:0007669"/>
    <property type="project" value="UniProtKB-KW"/>
</dbReference>
<evidence type="ECO:0000256" key="7">
    <source>
        <dbReference type="ARBA" id="ARBA00022723"/>
    </source>
</evidence>
<evidence type="ECO:0000256" key="4">
    <source>
        <dbReference type="ARBA" id="ARBA00011738"/>
    </source>
</evidence>
<keyword evidence="9" id="KW-0786">Thiamine pyrophosphate</keyword>
<dbReference type="Gene3D" id="3.40.50.920">
    <property type="match status" value="1"/>
</dbReference>
<organism evidence="11 12">
    <name type="scientific">Intestinirhabdus alba</name>
    <dbReference type="NCBI Taxonomy" id="2899544"/>
    <lineage>
        <taxon>Bacteria</taxon>
        <taxon>Pseudomonadati</taxon>
        <taxon>Pseudomonadota</taxon>
        <taxon>Gammaproteobacteria</taxon>
        <taxon>Enterobacterales</taxon>
        <taxon>Enterobacteriaceae</taxon>
        <taxon>Intestinirhabdus</taxon>
    </lineage>
</organism>
<evidence type="ECO:0000313" key="11">
    <source>
        <dbReference type="EMBL" id="MTH45214.1"/>
    </source>
</evidence>
<dbReference type="InterPro" id="IPR055152">
    <property type="entry name" value="Transketolase-like_C_2"/>
</dbReference>
<dbReference type="InterPro" id="IPR009014">
    <property type="entry name" value="Transketo_C/PFOR_II"/>
</dbReference>
<accession>A0A6L6IGZ5</accession>
<keyword evidence="12" id="KW-1185">Reference proteome</keyword>
<evidence type="ECO:0000256" key="3">
    <source>
        <dbReference type="ARBA" id="ARBA00007131"/>
    </source>
</evidence>